<gene>
    <name evidence="5" type="ORF">CVLEPA_LOCUS14742</name>
</gene>
<evidence type="ECO:0000313" key="5">
    <source>
        <dbReference type="EMBL" id="CAK8683699.1"/>
    </source>
</evidence>
<proteinExistence type="predicted"/>
<evidence type="ECO:0000256" key="2">
    <source>
        <dbReference type="ARBA" id="ARBA00022679"/>
    </source>
</evidence>
<dbReference type="PANTHER" id="PTHR10259">
    <property type="entry name" value="THIOPURINE S-METHYLTRANSFERASE"/>
    <property type="match status" value="1"/>
</dbReference>
<evidence type="ECO:0000256" key="3">
    <source>
        <dbReference type="ARBA" id="ARBA00022691"/>
    </source>
</evidence>
<accession>A0ABP0FZ47</accession>
<comment type="caution">
    <text evidence="5">The sequence shown here is derived from an EMBL/GenBank/DDBJ whole genome shotgun (WGS) entry which is preliminary data.</text>
</comment>
<sequence length="234" mass="27307">MDRDWTTDEWNNWWKNPGERPDDDQMEGEHTEGEHGDDCDYAPTLSEMLVKHKNLLFSQGQSSRMFVTFCGKALELKWLAEQGQIVVGNDCSEFALETYMKEQHIEYETIKQDPFVVFKGKSLPLALYAGNFFDFKPDTAGDKFDCVWDSASFQSTGISDRQRYVETIVSLMKPGAKYLLSITDFKGLEKWKGPPYHITDEIVEETFGRFLKWKVIDQNPWGPYMERIFFLEMK</sequence>
<evidence type="ECO:0000313" key="6">
    <source>
        <dbReference type="Proteomes" id="UP001642483"/>
    </source>
</evidence>
<dbReference type="PANTHER" id="PTHR10259:SF11">
    <property type="entry name" value="THIOPURINE S-METHYLTRANSFERASE"/>
    <property type="match status" value="1"/>
</dbReference>
<keyword evidence="1" id="KW-0489">Methyltransferase</keyword>
<protein>
    <recommendedName>
        <fullName evidence="7">Thiopurine S-methyltransferase</fullName>
    </recommendedName>
</protein>
<keyword evidence="6" id="KW-1185">Reference proteome</keyword>
<name>A0ABP0FZ47_CLALP</name>
<dbReference type="EMBL" id="CAWYQH010000097">
    <property type="protein sequence ID" value="CAK8683699.1"/>
    <property type="molecule type" value="Genomic_DNA"/>
</dbReference>
<dbReference type="Gene3D" id="3.40.50.150">
    <property type="entry name" value="Vaccinia Virus protein VP39"/>
    <property type="match status" value="1"/>
</dbReference>
<dbReference type="Proteomes" id="UP001642483">
    <property type="component" value="Unassembled WGS sequence"/>
</dbReference>
<dbReference type="InterPro" id="IPR029063">
    <property type="entry name" value="SAM-dependent_MTases_sf"/>
</dbReference>
<reference evidence="5 6" key="1">
    <citation type="submission" date="2024-02" db="EMBL/GenBank/DDBJ databases">
        <authorList>
            <person name="Daric V."/>
            <person name="Darras S."/>
        </authorList>
    </citation>
    <scope>NUCLEOTIDE SEQUENCE [LARGE SCALE GENOMIC DNA]</scope>
</reference>
<evidence type="ECO:0000256" key="4">
    <source>
        <dbReference type="SAM" id="MobiDB-lite"/>
    </source>
</evidence>
<keyword evidence="3" id="KW-0949">S-adenosyl-L-methionine</keyword>
<dbReference type="SUPFAM" id="SSF53335">
    <property type="entry name" value="S-adenosyl-L-methionine-dependent methyltransferases"/>
    <property type="match status" value="1"/>
</dbReference>
<dbReference type="Pfam" id="PF05724">
    <property type="entry name" value="TPMT"/>
    <property type="match status" value="1"/>
</dbReference>
<feature type="compositionally biased region" description="Basic and acidic residues" evidence="4">
    <location>
        <begin position="27"/>
        <end position="38"/>
    </location>
</feature>
<evidence type="ECO:0000256" key="1">
    <source>
        <dbReference type="ARBA" id="ARBA00022603"/>
    </source>
</evidence>
<organism evidence="5 6">
    <name type="scientific">Clavelina lepadiformis</name>
    <name type="common">Light-bulb sea squirt</name>
    <name type="synonym">Ascidia lepadiformis</name>
    <dbReference type="NCBI Taxonomy" id="159417"/>
    <lineage>
        <taxon>Eukaryota</taxon>
        <taxon>Metazoa</taxon>
        <taxon>Chordata</taxon>
        <taxon>Tunicata</taxon>
        <taxon>Ascidiacea</taxon>
        <taxon>Aplousobranchia</taxon>
        <taxon>Clavelinidae</taxon>
        <taxon>Clavelina</taxon>
    </lineage>
</organism>
<dbReference type="InterPro" id="IPR008854">
    <property type="entry name" value="TPMT"/>
</dbReference>
<keyword evidence="2" id="KW-0808">Transferase</keyword>
<feature type="region of interest" description="Disordered" evidence="4">
    <location>
        <begin position="1"/>
        <end position="38"/>
    </location>
</feature>
<dbReference type="PROSITE" id="PS51585">
    <property type="entry name" value="SAM_MT_TPMT"/>
    <property type="match status" value="1"/>
</dbReference>
<evidence type="ECO:0008006" key="7">
    <source>
        <dbReference type="Google" id="ProtNLM"/>
    </source>
</evidence>